<protein>
    <recommendedName>
        <fullName evidence="13">Integral membrane protein</fullName>
    </recommendedName>
</protein>
<name>A0A2A2TJY2_9CYAN</name>
<feature type="transmembrane region" description="Helical" evidence="10">
    <location>
        <begin position="338"/>
        <end position="356"/>
    </location>
</feature>
<sequence length="388" mass="43039">MLVVAPIIPPEAGKAAVSIDWGVFDSWDSVHYKAIATSGYEYANGVGNVVFFPLYPLMIRGLVSLGLPLQPAGVIVNNLSFLAFLQVLYSWVKHNQSENTARWTVAIAALFPTSMFAGAIYTEGLYLLLSTAALRAFDRNQYAKTALWGALATASRPTGMALIPAFLLAAWKERKPPIAYVAVLSTGLGLLCFSIYCAVQYGDILAFIHAQKSWRPNFGFYWQGWWKMLMQICIGTYNYRKGYIKDVSHPIIFIAIAISMGLLWRNRHKFSSVKVDYGFGILFLGLWLLAGDPLINTVSVLGSAYILWLCRRQLTSVAFFYGLCGIALLLASGGTMSLSRLVYGIVPPIVAFGIILSRHPRWGYMSLGFFALLLFTFSLRFAQELWVG</sequence>
<keyword evidence="12" id="KW-1185">Reference proteome</keyword>
<evidence type="ECO:0000256" key="5">
    <source>
        <dbReference type="ARBA" id="ARBA00022679"/>
    </source>
</evidence>
<evidence type="ECO:0000256" key="1">
    <source>
        <dbReference type="ARBA" id="ARBA00004477"/>
    </source>
</evidence>
<keyword evidence="7" id="KW-0256">Endoplasmic reticulum</keyword>
<dbReference type="PANTHER" id="PTHR12468:SF2">
    <property type="entry name" value="GPI MANNOSYLTRANSFERASE 2"/>
    <property type="match status" value="1"/>
</dbReference>
<comment type="subcellular location">
    <subcellularLocation>
        <location evidence="1">Endoplasmic reticulum membrane</location>
        <topology evidence="1">Multi-pass membrane protein</topology>
    </subcellularLocation>
</comment>
<keyword evidence="6 10" id="KW-0812">Transmembrane</keyword>
<feature type="transmembrane region" description="Helical" evidence="10">
    <location>
        <begin position="247"/>
        <end position="265"/>
    </location>
</feature>
<accession>A0A2A2TJY2</accession>
<comment type="pathway">
    <text evidence="2">Glycolipid biosynthesis; glycosylphosphatidylinositol-anchor biosynthesis.</text>
</comment>
<evidence type="ECO:0000256" key="10">
    <source>
        <dbReference type="SAM" id="Phobius"/>
    </source>
</evidence>
<proteinExistence type="predicted"/>
<dbReference type="OrthoDB" id="151635at2"/>
<organism evidence="11 12">
    <name type="scientific">Brunnivagina elsteri CCALA 953</name>
    <dbReference type="NCBI Taxonomy" id="987040"/>
    <lineage>
        <taxon>Bacteria</taxon>
        <taxon>Bacillati</taxon>
        <taxon>Cyanobacteriota</taxon>
        <taxon>Cyanophyceae</taxon>
        <taxon>Nostocales</taxon>
        <taxon>Calotrichaceae</taxon>
        <taxon>Brunnivagina</taxon>
    </lineage>
</organism>
<reference evidence="11 12" key="1">
    <citation type="submission" date="2017-08" db="EMBL/GenBank/DDBJ databases">
        <title>Draft genome sequence of filamentous cyanobacterium Calothrix elsteri CCALA 953.</title>
        <authorList>
            <person name="Gagunashvili A.N."/>
            <person name="Elster J."/>
            <person name="Andresson O.S."/>
        </authorList>
    </citation>
    <scope>NUCLEOTIDE SEQUENCE [LARGE SCALE GENOMIC DNA]</scope>
    <source>
        <strain evidence="11 12">CCALA 953</strain>
    </source>
</reference>
<dbReference type="GO" id="GO:0016020">
    <property type="term" value="C:membrane"/>
    <property type="evidence" value="ECO:0007669"/>
    <property type="project" value="GOC"/>
</dbReference>
<evidence type="ECO:0000256" key="9">
    <source>
        <dbReference type="ARBA" id="ARBA00023136"/>
    </source>
</evidence>
<dbReference type="EMBL" id="NTFS01000096">
    <property type="protein sequence ID" value="PAX55866.1"/>
    <property type="molecule type" value="Genomic_DNA"/>
</dbReference>
<keyword evidence="9 10" id="KW-0472">Membrane</keyword>
<evidence type="ECO:0000256" key="6">
    <source>
        <dbReference type="ARBA" id="ARBA00022692"/>
    </source>
</evidence>
<dbReference type="AlphaFoldDB" id="A0A2A2TJY2"/>
<dbReference type="InterPro" id="IPR007315">
    <property type="entry name" value="PIG-V/Gpi18"/>
</dbReference>
<evidence type="ECO:0008006" key="13">
    <source>
        <dbReference type="Google" id="ProtNLM"/>
    </source>
</evidence>
<keyword evidence="5" id="KW-0808">Transferase</keyword>
<keyword evidence="3" id="KW-0337">GPI-anchor biosynthesis</keyword>
<dbReference type="Proteomes" id="UP000218238">
    <property type="component" value="Unassembled WGS sequence"/>
</dbReference>
<comment type="caution">
    <text evidence="11">The sequence shown here is derived from an EMBL/GenBank/DDBJ whole genome shotgun (WGS) entry which is preliminary data.</text>
</comment>
<feature type="transmembrane region" description="Helical" evidence="10">
    <location>
        <begin position="277"/>
        <end position="308"/>
    </location>
</feature>
<evidence type="ECO:0000256" key="2">
    <source>
        <dbReference type="ARBA" id="ARBA00004687"/>
    </source>
</evidence>
<evidence type="ECO:0000313" key="12">
    <source>
        <dbReference type="Proteomes" id="UP000218238"/>
    </source>
</evidence>
<evidence type="ECO:0000313" key="11">
    <source>
        <dbReference type="EMBL" id="PAX55866.1"/>
    </source>
</evidence>
<keyword evidence="8 10" id="KW-1133">Transmembrane helix</keyword>
<dbReference type="UniPathway" id="UPA00196"/>
<dbReference type="GO" id="GO:0031501">
    <property type="term" value="C:mannosyltransferase complex"/>
    <property type="evidence" value="ECO:0007669"/>
    <property type="project" value="TreeGrafter"/>
</dbReference>
<dbReference type="GO" id="GO:0000009">
    <property type="term" value="F:alpha-1,6-mannosyltransferase activity"/>
    <property type="evidence" value="ECO:0007669"/>
    <property type="project" value="InterPro"/>
</dbReference>
<dbReference type="Pfam" id="PF04188">
    <property type="entry name" value="Mannosyl_trans2"/>
    <property type="match status" value="1"/>
</dbReference>
<feature type="transmembrane region" description="Helical" evidence="10">
    <location>
        <begin position="104"/>
        <end position="127"/>
    </location>
</feature>
<dbReference type="GO" id="GO:0006506">
    <property type="term" value="P:GPI anchor biosynthetic process"/>
    <property type="evidence" value="ECO:0007669"/>
    <property type="project" value="UniProtKB-UniPathway"/>
</dbReference>
<keyword evidence="4" id="KW-0328">Glycosyltransferase</keyword>
<feature type="transmembrane region" description="Helical" evidence="10">
    <location>
        <begin position="314"/>
        <end position="331"/>
    </location>
</feature>
<feature type="transmembrane region" description="Helical" evidence="10">
    <location>
        <begin position="178"/>
        <end position="201"/>
    </location>
</feature>
<feature type="transmembrane region" description="Helical" evidence="10">
    <location>
        <begin position="362"/>
        <end position="382"/>
    </location>
</feature>
<gene>
    <name evidence="11" type="ORF">CK510_10970</name>
</gene>
<evidence type="ECO:0000256" key="7">
    <source>
        <dbReference type="ARBA" id="ARBA00022824"/>
    </source>
</evidence>
<evidence type="ECO:0000256" key="8">
    <source>
        <dbReference type="ARBA" id="ARBA00022989"/>
    </source>
</evidence>
<dbReference type="GO" id="GO:0004376">
    <property type="term" value="F:GPI mannosyltransferase activity"/>
    <property type="evidence" value="ECO:0007669"/>
    <property type="project" value="InterPro"/>
</dbReference>
<feature type="transmembrane region" description="Helical" evidence="10">
    <location>
        <begin position="147"/>
        <end position="171"/>
    </location>
</feature>
<evidence type="ECO:0000256" key="4">
    <source>
        <dbReference type="ARBA" id="ARBA00022676"/>
    </source>
</evidence>
<evidence type="ECO:0000256" key="3">
    <source>
        <dbReference type="ARBA" id="ARBA00022502"/>
    </source>
</evidence>
<dbReference type="PANTHER" id="PTHR12468">
    <property type="entry name" value="GPI MANNOSYLTRANSFERASE 2"/>
    <property type="match status" value="1"/>
</dbReference>
<feature type="transmembrane region" description="Helical" evidence="10">
    <location>
        <begin position="72"/>
        <end position="92"/>
    </location>
</feature>